<dbReference type="RefSeq" id="WP_138658736.1">
    <property type="nucleotide sequence ID" value="NZ_VATY01000003.1"/>
</dbReference>
<evidence type="ECO:0000256" key="1">
    <source>
        <dbReference type="ARBA" id="ARBA00004115"/>
    </source>
</evidence>
<dbReference type="PANTHER" id="PTHR13460">
    <property type="match status" value="1"/>
</dbReference>
<keyword evidence="4 10" id="KW-0732">Signal</keyword>
<dbReference type="Proteomes" id="UP000310314">
    <property type="component" value="Unassembled WGS sequence"/>
</dbReference>
<dbReference type="GO" id="GO:0016020">
    <property type="term" value="C:membrane"/>
    <property type="evidence" value="ECO:0007669"/>
    <property type="project" value="TreeGrafter"/>
</dbReference>
<dbReference type="EMBL" id="VATY01000003">
    <property type="protein sequence ID" value="TMM55867.1"/>
    <property type="molecule type" value="Genomic_DNA"/>
</dbReference>
<comment type="caution">
    <text evidence="12">The sequence shown here is derived from an EMBL/GenBank/DDBJ whole genome shotgun (WGS) entry which is preliminary data.</text>
</comment>
<keyword evidence="5" id="KW-0256">Endoplasmic reticulum</keyword>
<dbReference type="InterPro" id="IPR021720">
    <property type="entry name" value="Malectin_dom"/>
</dbReference>
<dbReference type="InterPro" id="IPR039155">
    <property type="entry name" value="MLEC"/>
</dbReference>
<dbReference type="Pfam" id="PF03382">
    <property type="entry name" value="DUF285"/>
    <property type="match status" value="2"/>
</dbReference>
<keyword evidence="13" id="KW-1185">Reference proteome</keyword>
<dbReference type="InterPro" id="IPR008979">
    <property type="entry name" value="Galactose-bd-like_sf"/>
</dbReference>
<dbReference type="Gene3D" id="2.60.120.260">
    <property type="entry name" value="Galactose-binding domain-like"/>
    <property type="match status" value="2"/>
</dbReference>
<dbReference type="Gene3D" id="2.60.40.10">
    <property type="entry name" value="Immunoglobulins"/>
    <property type="match status" value="2"/>
</dbReference>
<evidence type="ECO:0000256" key="9">
    <source>
        <dbReference type="ARBA" id="ARBA00023277"/>
    </source>
</evidence>
<feature type="chain" id="PRO_5024342348" evidence="10">
    <location>
        <begin position="22"/>
        <end position="1388"/>
    </location>
</feature>
<dbReference type="PROSITE" id="PS50093">
    <property type="entry name" value="PKD"/>
    <property type="match status" value="2"/>
</dbReference>
<evidence type="ECO:0000259" key="11">
    <source>
        <dbReference type="PROSITE" id="PS50093"/>
    </source>
</evidence>
<evidence type="ECO:0000256" key="3">
    <source>
        <dbReference type="ARBA" id="ARBA00022692"/>
    </source>
</evidence>
<evidence type="ECO:0000256" key="6">
    <source>
        <dbReference type="ARBA" id="ARBA00022989"/>
    </source>
</evidence>
<dbReference type="Gene3D" id="2.60.120.430">
    <property type="entry name" value="Galactose-binding lectin"/>
    <property type="match status" value="1"/>
</dbReference>
<proteinExistence type="inferred from homology"/>
<dbReference type="InterPro" id="IPR026444">
    <property type="entry name" value="Secre_tail"/>
</dbReference>
<evidence type="ECO:0000256" key="8">
    <source>
        <dbReference type="ARBA" id="ARBA00023180"/>
    </source>
</evidence>
<keyword evidence="3" id="KW-0812">Transmembrane</keyword>
<dbReference type="PANTHER" id="PTHR13460:SF0">
    <property type="entry name" value="MALECTIN"/>
    <property type="match status" value="1"/>
</dbReference>
<dbReference type="Pfam" id="PF18911">
    <property type="entry name" value="PKD_4"/>
    <property type="match status" value="1"/>
</dbReference>
<dbReference type="SUPFAM" id="SSF49785">
    <property type="entry name" value="Galactose-binding domain-like"/>
    <property type="match status" value="1"/>
</dbReference>
<dbReference type="OrthoDB" id="9813840at2"/>
<evidence type="ECO:0000256" key="5">
    <source>
        <dbReference type="ARBA" id="ARBA00022824"/>
    </source>
</evidence>
<keyword evidence="8" id="KW-0325">Glycoprotein</keyword>
<keyword evidence="9" id="KW-0119">Carbohydrate metabolism</keyword>
<gene>
    <name evidence="12" type="ORF">FEE95_14545</name>
</gene>
<feature type="domain" description="PKD" evidence="11">
    <location>
        <begin position="788"/>
        <end position="827"/>
    </location>
</feature>
<evidence type="ECO:0000256" key="4">
    <source>
        <dbReference type="ARBA" id="ARBA00022729"/>
    </source>
</evidence>
<dbReference type="NCBIfam" id="TIGR02167">
    <property type="entry name" value="Liste_lipo_26"/>
    <property type="match status" value="3"/>
</dbReference>
<comment type="subcellular location">
    <subcellularLocation>
        <location evidence="1">Endoplasmic reticulum membrane</location>
        <topology evidence="1">Single-pass type I membrane protein</topology>
    </subcellularLocation>
</comment>
<keyword evidence="6" id="KW-1133">Transmembrane helix</keyword>
<evidence type="ECO:0000256" key="2">
    <source>
        <dbReference type="ARBA" id="ARBA00009141"/>
    </source>
</evidence>
<dbReference type="SUPFAM" id="SSF49299">
    <property type="entry name" value="PKD domain"/>
    <property type="match status" value="2"/>
</dbReference>
<dbReference type="Pfam" id="PF11721">
    <property type="entry name" value="Malectin"/>
    <property type="match status" value="1"/>
</dbReference>
<dbReference type="InterPro" id="IPR005046">
    <property type="entry name" value="DUF285"/>
</dbReference>
<dbReference type="InterPro" id="IPR013783">
    <property type="entry name" value="Ig-like_fold"/>
</dbReference>
<keyword evidence="7" id="KW-0472">Membrane</keyword>
<dbReference type="InterPro" id="IPR035986">
    <property type="entry name" value="PKD_dom_sf"/>
</dbReference>
<reference evidence="12 13" key="1">
    <citation type="submission" date="2019-05" db="EMBL/GenBank/DDBJ databases">
        <authorList>
            <person name="Zhang J.-Y."/>
            <person name="Feg X."/>
            <person name="Du Z.-J."/>
        </authorList>
    </citation>
    <scope>NUCLEOTIDE SEQUENCE [LARGE SCALE GENOMIC DNA]</scope>
    <source>
        <strain evidence="12 13">RZ26</strain>
    </source>
</reference>
<evidence type="ECO:0000256" key="10">
    <source>
        <dbReference type="SAM" id="SignalP"/>
    </source>
</evidence>
<dbReference type="InterPro" id="IPR000601">
    <property type="entry name" value="PKD_dom"/>
</dbReference>
<protein>
    <submittedName>
        <fullName evidence="12">BspA family leucine-rich repeat surface protein</fullName>
    </submittedName>
</protein>
<evidence type="ECO:0000256" key="7">
    <source>
        <dbReference type="ARBA" id="ARBA00023136"/>
    </source>
</evidence>
<comment type="similarity">
    <text evidence="2">Belongs to the malectin family.</text>
</comment>
<dbReference type="GO" id="GO:0030246">
    <property type="term" value="F:carbohydrate binding"/>
    <property type="evidence" value="ECO:0007669"/>
    <property type="project" value="InterPro"/>
</dbReference>
<dbReference type="CDD" id="cd00146">
    <property type="entry name" value="PKD"/>
    <property type="match status" value="2"/>
</dbReference>
<dbReference type="NCBIfam" id="TIGR04183">
    <property type="entry name" value="Por_Secre_tail"/>
    <property type="match status" value="1"/>
</dbReference>
<name>A0A5S3QF32_9FLAO</name>
<evidence type="ECO:0000313" key="13">
    <source>
        <dbReference type="Proteomes" id="UP000310314"/>
    </source>
</evidence>
<accession>A0A5S3QF32</accession>
<dbReference type="Pfam" id="PF18962">
    <property type="entry name" value="Por_Secre_tail"/>
    <property type="match status" value="1"/>
</dbReference>
<feature type="signal peptide" evidence="10">
    <location>
        <begin position="1"/>
        <end position="21"/>
    </location>
</feature>
<feature type="domain" description="PKD" evidence="11">
    <location>
        <begin position="328"/>
        <end position="369"/>
    </location>
</feature>
<evidence type="ECO:0000313" key="12">
    <source>
        <dbReference type="EMBL" id="TMM55867.1"/>
    </source>
</evidence>
<dbReference type="InterPro" id="IPR011889">
    <property type="entry name" value="Liste_lipo_26"/>
</dbReference>
<organism evidence="12 13">
    <name type="scientific">Maribacter algarum</name>
    <name type="common">ex Zhang et al. 2020</name>
    <dbReference type="NCBI Taxonomy" id="2578118"/>
    <lineage>
        <taxon>Bacteria</taxon>
        <taxon>Pseudomonadati</taxon>
        <taxon>Bacteroidota</taxon>
        <taxon>Flavobacteriia</taxon>
        <taxon>Flavobacteriales</taxon>
        <taxon>Flavobacteriaceae</taxon>
        <taxon>Maribacter</taxon>
    </lineage>
</organism>
<sequence length="1388" mass="154647">MKNFTFLALFIFLCTANNLEAQENFALRLNTGGATEEYNGVTYEADSYADTGNVLDRPQTGLPEPYQTFRFSRSQQMSYDIPLPDGDYTVNLHFAELWFGATGGGTGGVGSRVFDVNIEGALAEDNLDIFAEVGADAMLVKTHKVTVTGGVLDIDFDSRDAVGGERHPVINAIEILRKQVQENIAVTGFSVWEFWGGDSPYGAYPLNNGDQIGLVNNSRPYVGIGANVNEQVQSVLYEYINEEGIPETKVINQDMGLGVWIEPNTSIGMHTITATPYSEVDQGGEAGPPKTINYEIVDDSTKPRPFITTWKTDNPGISATNEITIPTNPNEVYDYTVDWGDGSSSTGVTGNTSHTYANPGTYTVSINGTFPSIYFRNLELNDFVGDEFKLLTVEQWGDIQWSTMAYAFSGCENLDVRTNDVPNLANVQDLNDMFRRCESLIGNDSFSRWDLSNVTNTKGMFNRARSFNQDISDWNVSNVQYFALMFSQAGDFNQDITGWNVSKGTSMTAMFQLTESFDQDISNWDMSNVTYARSMFWQGGLSVENYDKILIGWSQQNLKPNLDINFSSRYCEGKVARQYIIDNFNWRIRDEGILCKDQDEIWLEAECAEVGSNWNIVNDNNASGGAYLLAPSGNNYYQPPTDEASIIRFKFSANDFLYKIYARVSVPSQEDDSFWIRVNNGEWVRWNLIPGSSELSWHIFHRQENPRNSLAYDLTSGENIIEIGHREDGAGIDKLFVVRADDQNGPDDIGESGANCEPIAFRPFITTWKTDNEGFSEDNQITIPTHPDEVYNYTVDWGDGTSNSAVTGDITHTYATPGTYRISIVGSFPRIYFNDFILSFDTDLNKIISIDQWGDIEWNSMENAFRECRRLDVVAPDAPNLSNVTSVRGMFRDCTQLIGTDAFNSWDVSSVTNMISMFSRAVAFNQDIGDWDVSNVTRMGSMFLNADVFNQDIGDWDVSNVTNMAGMFEEARLFNQDIGDWDVSNVTDMTEMFKLTRQFNSDIGDWDVSNIETLRGTFAGAVAFNQDLSQWDVSNVENMFATFNLASSYDQDLGDWDIRNVSNLGYFLNNTAMSTGNYDNTLRGWANLTGLNSNLNLDAITVSYCNSDNARQKLIEDYGWTINDAGKAADCQPSSNDEFWLEAECANVGGNWSVINNANASGGQYLLPPAGANYNGAPSDPNSIVTFDVDAEAGNYKIYARVSVPSQEDDSFWVRVNGESWLRWNLIPGSADFSWHQVHDRELNTSFLTFDLIDGINTIEIGHREDGAGLDKLYVTRTSNVPTGFGEADETCNSGISGKRAIVETNAAILTPNPVVTSTTLSFEKPVELTTIQVFDVTGRLVHSYNGPEVADEGSYLLQVDDLESGTYFINSVDVKGIKHQKQMVIKK</sequence>